<keyword evidence="2" id="KW-1185">Reference proteome</keyword>
<dbReference type="InterPro" id="IPR046732">
    <property type="entry name" value="DUF6624"/>
</dbReference>
<dbReference type="RefSeq" id="WP_091770249.1">
    <property type="nucleotide sequence ID" value="NZ_FNHG01000011.1"/>
</dbReference>
<protein>
    <submittedName>
        <fullName evidence="1">Uncharacterized protein</fullName>
    </submittedName>
</protein>
<gene>
    <name evidence="1" type="ORF">SAMN04488568_11191</name>
</gene>
<dbReference type="STRING" id="144026.SAMN04488568_11191"/>
<evidence type="ECO:0000313" key="2">
    <source>
        <dbReference type="Proteomes" id="UP000199759"/>
    </source>
</evidence>
<name>A0A1G9TA18_9PROT</name>
<organism evidence="1 2">
    <name type="scientific">Maricaulis salignorans</name>
    <dbReference type="NCBI Taxonomy" id="144026"/>
    <lineage>
        <taxon>Bacteria</taxon>
        <taxon>Pseudomonadati</taxon>
        <taxon>Pseudomonadota</taxon>
        <taxon>Alphaproteobacteria</taxon>
        <taxon>Maricaulales</taxon>
        <taxon>Maricaulaceae</taxon>
        <taxon>Maricaulis</taxon>
    </lineage>
</organism>
<proteinExistence type="predicted"/>
<accession>A0A1G9TA18</accession>
<dbReference type="AlphaFoldDB" id="A0A1G9TA18"/>
<reference evidence="1 2" key="1">
    <citation type="submission" date="2016-10" db="EMBL/GenBank/DDBJ databases">
        <authorList>
            <person name="de Groot N.N."/>
        </authorList>
    </citation>
    <scope>NUCLEOTIDE SEQUENCE [LARGE SCALE GENOMIC DNA]</scope>
    <source>
        <strain evidence="1 2">DSM 16077</strain>
    </source>
</reference>
<evidence type="ECO:0000313" key="1">
    <source>
        <dbReference type="EMBL" id="SDM44547.1"/>
    </source>
</evidence>
<dbReference type="OrthoDB" id="7632344at2"/>
<sequence>MFLVTAIAATLVLQTTEPPAEPGDVAADANDVTATPAPPPTDAATLIARFDAQYDAWSDLIAELAARKARERYLAELLLPVITRSDLDEGASSEILRETRDTIAEVEAANTQWALAQLDPEHFAAFELEHPRLAADLLRWAERDEAGRRRIVAALEPVARAGRYDARDFAPMADALAVSQNGRQVYGTLSACVDGLREPVRVRRPAELDARRAALGLSPMDEAWAALIADEGESCEAAPAP</sequence>
<dbReference type="Pfam" id="PF20329">
    <property type="entry name" value="DUF6624"/>
    <property type="match status" value="1"/>
</dbReference>
<dbReference type="EMBL" id="FNHG01000011">
    <property type="protein sequence ID" value="SDM44547.1"/>
    <property type="molecule type" value="Genomic_DNA"/>
</dbReference>
<dbReference type="Proteomes" id="UP000199759">
    <property type="component" value="Unassembled WGS sequence"/>
</dbReference>